<feature type="transmembrane region" description="Helical" evidence="1">
    <location>
        <begin position="6"/>
        <end position="26"/>
    </location>
</feature>
<organism evidence="2 3">
    <name type="scientific">Brevundimonas vesicularis</name>
    <name type="common">Pseudomonas vesicularis</name>
    <dbReference type="NCBI Taxonomy" id="41276"/>
    <lineage>
        <taxon>Bacteria</taxon>
        <taxon>Pseudomonadati</taxon>
        <taxon>Pseudomonadota</taxon>
        <taxon>Alphaproteobacteria</taxon>
        <taxon>Caulobacterales</taxon>
        <taxon>Caulobacteraceae</taxon>
        <taxon>Brevundimonas</taxon>
    </lineage>
</organism>
<evidence type="ECO:0000256" key="1">
    <source>
        <dbReference type="SAM" id="Phobius"/>
    </source>
</evidence>
<keyword evidence="1" id="KW-0812">Transmembrane</keyword>
<evidence type="ECO:0000313" key="2">
    <source>
        <dbReference type="EMBL" id="ASE39359.1"/>
    </source>
</evidence>
<protein>
    <recommendedName>
        <fullName evidence="4">DUF2730 domain-containing protein</fullName>
    </recommendedName>
</protein>
<dbReference type="KEGG" id="bvc:CEP68_07500"/>
<accession>A0A1Z3U7V7</accession>
<proteinExistence type="predicted"/>
<gene>
    <name evidence="2" type="ORF">CEP68_07500</name>
</gene>
<name>A0A1Z3U7V7_BREVE</name>
<reference evidence="3" key="1">
    <citation type="submission" date="2017-06" db="EMBL/GenBank/DDBJ databases">
        <title>FDA dAtabase for Regulatory Grade micrObial Sequences (FDA-ARGOS): Supporting development and validation of Infectious Disease Dx tests.</title>
        <authorList>
            <person name="Minogue T."/>
            <person name="Wolcott M."/>
            <person name="Wasieloski L."/>
            <person name="Aguilar W."/>
            <person name="Moore D."/>
            <person name="Tallon L."/>
            <person name="Sadzewicz L."/>
            <person name="Sengamalay N."/>
            <person name="Ott S."/>
            <person name="Godinez A."/>
            <person name="Nagaraj S."/>
            <person name="Nadendla S."/>
            <person name="Geyer C."/>
            <person name="Sichtig H."/>
        </authorList>
    </citation>
    <scope>NUCLEOTIDE SEQUENCE [LARGE SCALE GENOMIC DNA]</scope>
    <source>
        <strain evidence="3">FDAARGOS_289</strain>
    </source>
</reference>
<keyword evidence="1" id="KW-0472">Membrane</keyword>
<dbReference type="EMBL" id="CP022048">
    <property type="protein sequence ID" value="ASE39359.1"/>
    <property type="molecule type" value="Genomic_DNA"/>
</dbReference>
<dbReference type="RefSeq" id="WP_088582552.1">
    <property type="nucleotide sequence ID" value="NZ_CP022048.2"/>
</dbReference>
<dbReference type="GeneID" id="34013494"/>
<sequence length="112" mass="12379">MTFAEYMTALAVGLSALNAVVLLLTFHRAGRWRESEDAKAMLARLTKVESDINGFKTRFENVATKADMARLTAEVNGMEQLFKAKVDGLGELVKTTDAGVVRIEQLLMRGMK</sequence>
<evidence type="ECO:0000313" key="3">
    <source>
        <dbReference type="Proteomes" id="UP000197050"/>
    </source>
</evidence>
<dbReference type="AlphaFoldDB" id="A0A1Z3U7V7"/>
<dbReference type="Proteomes" id="UP000197050">
    <property type="component" value="Chromosome"/>
</dbReference>
<evidence type="ECO:0008006" key="4">
    <source>
        <dbReference type="Google" id="ProtNLM"/>
    </source>
</evidence>
<keyword evidence="1" id="KW-1133">Transmembrane helix</keyword>